<dbReference type="Proteomes" id="UP000295598">
    <property type="component" value="Unassembled WGS sequence"/>
</dbReference>
<gene>
    <name evidence="1" type="ORF">C5467_23645</name>
</gene>
<sequence length="99" mass="10839">MFYRVFGKEAKVDGSFVSTTSTGSRIQAKIDAALLPEWKNSREFEATILAPKGTVLQIGKVAAQVTKSGTILQGGFDQILLPKGWSQNWITNIRKVPSI</sequence>
<proteinExistence type="predicted"/>
<dbReference type="AlphaFoldDB" id="A0A4R4IPV4"/>
<organism evidence="1 2">
    <name type="scientific">Photorhabdus khanii subsp. guanajuatensis</name>
    <dbReference type="NCBI Taxonomy" id="2100166"/>
    <lineage>
        <taxon>Bacteria</taxon>
        <taxon>Pseudomonadati</taxon>
        <taxon>Pseudomonadota</taxon>
        <taxon>Gammaproteobacteria</taxon>
        <taxon>Enterobacterales</taxon>
        <taxon>Morganellaceae</taxon>
        <taxon>Photorhabdus</taxon>
    </lineage>
</organism>
<accession>A0A4R4IPV4</accession>
<name>A0A4R4IPV4_9GAMM</name>
<reference evidence="1 2" key="1">
    <citation type="journal article" date="2019" name="Int. J. Syst. Evol. Microbiol.">
        <title>Photorhabdus khanii subsp. guanajuatensis subsp. nov., isolated from Heterorhabditis atacamensis, and Photorhabdus luminescens subsp. mexicana subsp. nov., isolated from Heterorhabditis mexicana entomopathogenic nematodes.</title>
        <authorList>
            <person name="Machado R.A.R."/>
            <person name="Bruno P."/>
            <person name="Arce C.C.M."/>
            <person name="Liechti N."/>
            <person name="Kohler A."/>
            <person name="Bernal J."/>
            <person name="Bruggmann R."/>
            <person name="Turlings T.C.J."/>
        </authorList>
    </citation>
    <scope>NUCLEOTIDE SEQUENCE [LARGE SCALE GENOMIC DNA]</scope>
    <source>
        <strain evidence="1 2">MEX20-17</strain>
    </source>
</reference>
<evidence type="ECO:0000313" key="2">
    <source>
        <dbReference type="Proteomes" id="UP000295598"/>
    </source>
</evidence>
<dbReference type="RefSeq" id="WP_132356400.1">
    <property type="nucleotide sequence ID" value="NZ_CAWOJO010000099.1"/>
</dbReference>
<protein>
    <submittedName>
        <fullName evidence="1">Uncharacterized protein</fullName>
    </submittedName>
</protein>
<dbReference type="EMBL" id="PUJY01000099">
    <property type="protein sequence ID" value="TDB42670.1"/>
    <property type="molecule type" value="Genomic_DNA"/>
</dbReference>
<evidence type="ECO:0000313" key="1">
    <source>
        <dbReference type="EMBL" id="TDB42670.1"/>
    </source>
</evidence>
<comment type="caution">
    <text evidence="1">The sequence shown here is derived from an EMBL/GenBank/DDBJ whole genome shotgun (WGS) entry which is preliminary data.</text>
</comment>